<sequence length="142" mass="15870">MLLNRVEVVKDLVGRFKNLVEDSRLPDAPEMEIYCYYGVGIPTERSYVYKLSQPSKCNSIPSQIHSSADGNERDCLRGGVYFVDGDESVPSLSAGFMCAKGWREKPGSILLVCLLMCQNIGADRLLIFLEAEEKRAVRMLTS</sequence>
<evidence type="ECO:0000313" key="2">
    <source>
        <dbReference type="Proteomes" id="UP001085076"/>
    </source>
</evidence>
<dbReference type="Pfam" id="PF02450">
    <property type="entry name" value="LCAT"/>
    <property type="match status" value="1"/>
</dbReference>
<dbReference type="Proteomes" id="UP001085076">
    <property type="component" value="Miscellaneous, Linkage group lg06"/>
</dbReference>
<dbReference type="InterPro" id="IPR003386">
    <property type="entry name" value="LACT/PDAT_acylTrfase"/>
</dbReference>
<gene>
    <name evidence="1" type="ORF">J5N97_022082</name>
</gene>
<keyword evidence="2" id="KW-1185">Reference proteome</keyword>
<dbReference type="GO" id="GO:0006629">
    <property type="term" value="P:lipid metabolic process"/>
    <property type="evidence" value="ECO:0007669"/>
    <property type="project" value="InterPro"/>
</dbReference>
<accession>A0A9D5CB83</accession>
<dbReference type="OrthoDB" id="190846at2759"/>
<dbReference type="PANTHER" id="PTHR11440">
    <property type="entry name" value="LECITHIN-CHOLESTEROL ACYLTRANSFERASE-RELATED"/>
    <property type="match status" value="1"/>
</dbReference>
<reference evidence="1" key="2">
    <citation type="journal article" date="2022" name="Hortic Res">
        <title>The genome of Dioscorea zingiberensis sheds light on the biosynthesis, origin and evolution of the medicinally important diosgenin saponins.</title>
        <authorList>
            <person name="Li Y."/>
            <person name="Tan C."/>
            <person name="Li Z."/>
            <person name="Guo J."/>
            <person name="Li S."/>
            <person name="Chen X."/>
            <person name="Wang C."/>
            <person name="Dai X."/>
            <person name="Yang H."/>
            <person name="Song W."/>
            <person name="Hou L."/>
            <person name="Xu J."/>
            <person name="Tong Z."/>
            <person name="Xu A."/>
            <person name="Yuan X."/>
            <person name="Wang W."/>
            <person name="Yang Q."/>
            <person name="Chen L."/>
            <person name="Sun Z."/>
            <person name="Wang K."/>
            <person name="Pan B."/>
            <person name="Chen J."/>
            <person name="Bao Y."/>
            <person name="Liu F."/>
            <person name="Qi X."/>
            <person name="Gang D.R."/>
            <person name="Wen J."/>
            <person name="Li J."/>
        </authorList>
    </citation>
    <scope>NUCLEOTIDE SEQUENCE</scope>
    <source>
        <strain evidence="1">Dzin_1.0</strain>
    </source>
</reference>
<name>A0A9D5CB83_9LILI</name>
<dbReference type="GO" id="GO:0008374">
    <property type="term" value="F:O-acyltransferase activity"/>
    <property type="evidence" value="ECO:0007669"/>
    <property type="project" value="InterPro"/>
</dbReference>
<dbReference type="AlphaFoldDB" id="A0A9D5CB83"/>
<proteinExistence type="predicted"/>
<organism evidence="1 2">
    <name type="scientific">Dioscorea zingiberensis</name>
    <dbReference type="NCBI Taxonomy" id="325984"/>
    <lineage>
        <taxon>Eukaryota</taxon>
        <taxon>Viridiplantae</taxon>
        <taxon>Streptophyta</taxon>
        <taxon>Embryophyta</taxon>
        <taxon>Tracheophyta</taxon>
        <taxon>Spermatophyta</taxon>
        <taxon>Magnoliopsida</taxon>
        <taxon>Liliopsida</taxon>
        <taxon>Dioscoreales</taxon>
        <taxon>Dioscoreaceae</taxon>
        <taxon>Dioscorea</taxon>
    </lineage>
</organism>
<comment type="caution">
    <text evidence="1">The sequence shown here is derived from an EMBL/GenBank/DDBJ whole genome shotgun (WGS) entry which is preliminary data.</text>
</comment>
<protein>
    <submittedName>
        <fullName evidence="1">Uncharacterized protein</fullName>
    </submittedName>
</protein>
<reference evidence="1" key="1">
    <citation type="submission" date="2021-03" db="EMBL/GenBank/DDBJ databases">
        <authorList>
            <person name="Li Z."/>
            <person name="Yang C."/>
        </authorList>
    </citation>
    <scope>NUCLEOTIDE SEQUENCE</scope>
    <source>
        <strain evidence="1">Dzin_1.0</strain>
        <tissue evidence="1">Leaf</tissue>
    </source>
</reference>
<evidence type="ECO:0000313" key="1">
    <source>
        <dbReference type="EMBL" id="KAJ0969205.1"/>
    </source>
</evidence>
<dbReference type="EMBL" id="JAGGNH010000006">
    <property type="protein sequence ID" value="KAJ0969205.1"/>
    <property type="molecule type" value="Genomic_DNA"/>
</dbReference>